<gene>
    <name evidence="2" type="ORF">BJI46_00555</name>
</gene>
<keyword evidence="2" id="KW-0378">Hydrolase</keyword>
<sequence length="264" mass="29953">MKPVIHFAHANGIPSQTYQPLFDALSDQYEVIYVPLLGINELYPVDDQWKLLTQQVIDSIELQNQGQQVIAVGHSLGALLSYQAAQLRPDLIKQVIMLDPPLIMGTASLALHLAKYAGSGFMDKFTPAGLSARRRDHWQNREDAAIRLRQRGFFKEFDQDCFDAYIRYGLCDDLHQGGVTLTIPKRVEVEIFRKMPSLWWLPGIVSSKVTVDQVVGNQSPFLKQKNPQKAQKKLGITYHLVEGGHMFPLQYPKQTVQTIKQLIK</sequence>
<accession>A0A1E7RFX2</accession>
<evidence type="ECO:0000259" key="1">
    <source>
        <dbReference type="Pfam" id="PF12697"/>
    </source>
</evidence>
<name>A0A1E7RFX2_9GAMM</name>
<reference evidence="2 3" key="1">
    <citation type="submission" date="2016-09" db="EMBL/GenBank/DDBJ databases">
        <authorList>
            <person name="Capua I."/>
            <person name="De Benedictis P."/>
            <person name="Joannis T."/>
            <person name="Lombin L.H."/>
            <person name="Cattoli G."/>
        </authorList>
    </citation>
    <scope>NUCLEOTIDE SEQUENCE [LARGE SCALE GENOMIC DNA]</scope>
    <source>
        <strain evidence="2 3">ANC 4671</strain>
    </source>
</reference>
<organism evidence="2 3">
    <name type="scientific">Acinetobacter qingfengensis</name>
    <dbReference type="NCBI Taxonomy" id="1262585"/>
    <lineage>
        <taxon>Bacteria</taxon>
        <taxon>Pseudomonadati</taxon>
        <taxon>Pseudomonadota</taxon>
        <taxon>Gammaproteobacteria</taxon>
        <taxon>Moraxellales</taxon>
        <taxon>Moraxellaceae</taxon>
        <taxon>Acinetobacter</taxon>
    </lineage>
</organism>
<dbReference type="Gene3D" id="3.40.50.1820">
    <property type="entry name" value="alpha/beta hydrolase"/>
    <property type="match status" value="1"/>
</dbReference>
<comment type="caution">
    <text evidence="2">The sequence shown here is derived from an EMBL/GenBank/DDBJ whole genome shotgun (WGS) entry which is preliminary data.</text>
</comment>
<dbReference type="InterPro" id="IPR029058">
    <property type="entry name" value="AB_hydrolase_fold"/>
</dbReference>
<dbReference type="AlphaFoldDB" id="A0A1E7RFX2"/>
<dbReference type="OrthoDB" id="5729753at2"/>
<dbReference type="SUPFAM" id="SSF53474">
    <property type="entry name" value="alpha/beta-Hydrolases"/>
    <property type="match status" value="1"/>
</dbReference>
<protein>
    <submittedName>
        <fullName evidence="2">Hydrolase</fullName>
    </submittedName>
</protein>
<dbReference type="RefSeq" id="WP_070068436.1">
    <property type="nucleotide sequence ID" value="NZ_MKKK01000001.1"/>
</dbReference>
<dbReference type="Pfam" id="PF12697">
    <property type="entry name" value="Abhydrolase_6"/>
    <property type="match status" value="1"/>
</dbReference>
<evidence type="ECO:0000313" key="2">
    <source>
        <dbReference type="EMBL" id="OEY98055.1"/>
    </source>
</evidence>
<evidence type="ECO:0000313" key="3">
    <source>
        <dbReference type="Proteomes" id="UP000185895"/>
    </source>
</evidence>
<proteinExistence type="predicted"/>
<feature type="domain" description="AB hydrolase-1" evidence="1">
    <location>
        <begin position="7"/>
        <end position="257"/>
    </location>
</feature>
<dbReference type="GO" id="GO:0016787">
    <property type="term" value="F:hydrolase activity"/>
    <property type="evidence" value="ECO:0007669"/>
    <property type="project" value="UniProtKB-KW"/>
</dbReference>
<keyword evidence="3" id="KW-1185">Reference proteome</keyword>
<dbReference type="STRING" id="1262585.BJI46_00555"/>
<dbReference type="Proteomes" id="UP000185895">
    <property type="component" value="Unassembled WGS sequence"/>
</dbReference>
<dbReference type="EMBL" id="MKKK01000001">
    <property type="protein sequence ID" value="OEY98055.1"/>
    <property type="molecule type" value="Genomic_DNA"/>
</dbReference>
<dbReference type="InterPro" id="IPR000073">
    <property type="entry name" value="AB_hydrolase_1"/>
</dbReference>